<keyword evidence="3" id="KW-1185">Reference proteome</keyword>
<gene>
    <name evidence="2" type="ORF">PENCOP_c007G05878</name>
</gene>
<dbReference type="Proteomes" id="UP000191500">
    <property type="component" value="Unassembled WGS sequence"/>
</dbReference>
<accession>A0A1V6ULL0</accession>
<sequence>MSHTESTCQYAANAVRGKTHTSRQRALSDRLKRLEYSDGSETLDWLLLDQYFQNSGLEASHVDPSNEMSGLFMDDPGAFDPRA</sequence>
<name>A0A1V6ULL0_9EURO</name>
<protein>
    <submittedName>
        <fullName evidence="2">Uncharacterized protein</fullName>
    </submittedName>
</protein>
<proteinExistence type="predicted"/>
<evidence type="ECO:0000313" key="3">
    <source>
        <dbReference type="Proteomes" id="UP000191500"/>
    </source>
</evidence>
<dbReference type="EMBL" id="MDDG01000007">
    <property type="protein sequence ID" value="OQE39316.1"/>
    <property type="molecule type" value="Genomic_DNA"/>
</dbReference>
<feature type="region of interest" description="Disordered" evidence="1">
    <location>
        <begin position="1"/>
        <end position="26"/>
    </location>
</feature>
<dbReference type="AlphaFoldDB" id="A0A1V6ULL0"/>
<dbReference type="STRING" id="36646.A0A1V6ULL0"/>
<reference evidence="3" key="1">
    <citation type="journal article" date="2017" name="Nat. Microbiol.">
        <title>Global analysis of biosynthetic gene clusters reveals vast potential of secondary metabolite production in Penicillium species.</title>
        <authorList>
            <person name="Nielsen J.C."/>
            <person name="Grijseels S."/>
            <person name="Prigent S."/>
            <person name="Ji B."/>
            <person name="Dainat J."/>
            <person name="Nielsen K.F."/>
            <person name="Frisvad J.C."/>
            <person name="Workman M."/>
            <person name="Nielsen J."/>
        </authorList>
    </citation>
    <scope>NUCLEOTIDE SEQUENCE [LARGE SCALE GENOMIC DNA]</scope>
    <source>
        <strain evidence="3">IBT 31321</strain>
    </source>
</reference>
<comment type="caution">
    <text evidence="2">The sequence shown here is derived from an EMBL/GenBank/DDBJ whole genome shotgun (WGS) entry which is preliminary data.</text>
</comment>
<evidence type="ECO:0000256" key="1">
    <source>
        <dbReference type="SAM" id="MobiDB-lite"/>
    </source>
</evidence>
<organism evidence="2 3">
    <name type="scientific">Penicillium coprophilum</name>
    <dbReference type="NCBI Taxonomy" id="36646"/>
    <lineage>
        <taxon>Eukaryota</taxon>
        <taxon>Fungi</taxon>
        <taxon>Dikarya</taxon>
        <taxon>Ascomycota</taxon>
        <taxon>Pezizomycotina</taxon>
        <taxon>Eurotiomycetes</taxon>
        <taxon>Eurotiomycetidae</taxon>
        <taxon>Eurotiales</taxon>
        <taxon>Aspergillaceae</taxon>
        <taxon>Penicillium</taxon>
    </lineage>
</organism>
<evidence type="ECO:0000313" key="2">
    <source>
        <dbReference type="EMBL" id="OQE39316.1"/>
    </source>
</evidence>
<feature type="compositionally biased region" description="Polar residues" evidence="1">
    <location>
        <begin position="1"/>
        <end position="10"/>
    </location>
</feature>